<dbReference type="PIRSF" id="PIRSF000332">
    <property type="entry name" value="FMO"/>
    <property type="match status" value="1"/>
</dbReference>
<dbReference type="GO" id="GO:0050660">
    <property type="term" value="F:flavin adenine dinucleotide binding"/>
    <property type="evidence" value="ECO:0007669"/>
    <property type="project" value="InterPro"/>
</dbReference>
<keyword evidence="1" id="KW-0560">Oxidoreductase</keyword>
<evidence type="ECO:0000313" key="2">
    <source>
        <dbReference type="EMBL" id="MBB2990290.1"/>
    </source>
</evidence>
<dbReference type="AlphaFoldDB" id="A0A839Q2D5"/>
<dbReference type="PANTHER" id="PTHR43539:SF78">
    <property type="entry name" value="FLAVIN-CONTAINING MONOOXYGENASE"/>
    <property type="match status" value="1"/>
</dbReference>
<dbReference type="RefSeq" id="WP_311736094.1">
    <property type="nucleotide sequence ID" value="NZ_JACHVU010000003.1"/>
</dbReference>
<name>A0A839Q2D5_MYCIR</name>
<sequence length="382" mass="41799">MSAAASHAERIVVLGAGPSGLGIARQLKHVHGLDPLVVDRAEFPAASWRARYDGFRLNTCGYWSHLPGQRMPMRYGRWPRRDQLVEYFDDYVARQQVRLALGVEAVRVDRQRSHWQISTDREEITASAVVIATGHYHTPWWPSWPGRETYTGEILHAAQYRNPDPFAERDVLVVGAGNSATDIALQLGEGRARSVRLAVRTPPHLVPRSAGGVPIDAFSPAFTAMPVRFLDTAATVARRLWFGDLQNEGLPLPPRGIYTSLREDSQVPTIGNELVRRVKEGRIEVVAAVSSFDTSAVVLADGSSLHPDVVIAATGYSEGLEPLVGHLGVLDGKGRPQNNGVPGPTAGLWFAGYEEPLIGPLRAFRRQASRIAADIAQHLASR</sequence>
<evidence type="ECO:0000256" key="1">
    <source>
        <dbReference type="ARBA" id="ARBA00023002"/>
    </source>
</evidence>
<dbReference type="PRINTS" id="PR00368">
    <property type="entry name" value="FADPNR"/>
</dbReference>
<keyword evidence="3" id="KW-1185">Reference proteome</keyword>
<accession>A0A839Q2D5</accession>
<dbReference type="Proteomes" id="UP000550501">
    <property type="component" value="Unassembled WGS sequence"/>
</dbReference>
<dbReference type="Gene3D" id="3.50.50.60">
    <property type="entry name" value="FAD/NAD(P)-binding domain"/>
    <property type="match status" value="1"/>
</dbReference>
<gene>
    <name evidence="2" type="ORF">FHR72_001758</name>
</gene>
<dbReference type="GO" id="GO:0005829">
    <property type="term" value="C:cytosol"/>
    <property type="evidence" value="ECO:0007669"/>
    <property type="project" value="TreeGrafter"/>
</dbReference>
<protein>
    <submittedName>
        <fullName evidence="2">Cation diffusion facilitator CzcD-associated flavoprotein CzcO</fullName>
    </submittedName>
</protein>
<dbReference type="InterPro" id="IPR050982">
    <property type="entry name" value="Auxin_biosynth/cation_transpt"/>
</dbReference>
<comment type="caution">
    <text evidence="2">The sequence shown here is derived from an EMBL/GenBank/DDBJ whole genome shotgun (WGS) entry which is preliminary data.</text>
</comment>
<dbReference type="PANTHER" id="PTHR43539">
    <property type="entry name" value="FLAVIN-BINDING MONOOXYGENASE-LIKE PROTEIN (AFU_ORTHOLOGUE AFUA_4G09220)"/>
    <property type="match status" value="1"/>
</dbReference>
<proteinExistence type="predicted"/>
<dbReference type="GO" id="GO:0050661">
    <property type="term" value="F:NADP binding"/>
    <property type="evidence" value="ECO:0007669"/>
    <property type="project" value="InterPro"/>
</dbReference>
<dbReference type="GO" id="GO:0004497">
    <property type="term" value="F:monooxygenase activity"/>
    <property type="evidence" value="ECO:0007669"/>
    <property type="project" value="TreeGrafter"/>
</dbReference>
<dbReference type="InterPro" id="IPR036188">
    <property type="entry name" value="FAD/NAD-bd_sf"/>
</dbReference>
<reference evidence="2 3" key="1">
    <citation type="submission" date="2020-08" db="EMBL/GenBank/DDBJ databases">
        <title>The Agave Microbiome: Exploring the role of microbial communities in plant adaptations to desert environments.</title>
        <authorList>
            <person name="Partida-Martinez L.P."/>
        </authorList>
    </citation>
    <scope>NUCLEOTIDE SEQUENCE [LARGE SCALE GENOMIC DNA]</scope>
    <source>
        <strain evidence="2 3">AT2.18</strain>
    </source>
</reference>
<dbReference type="EMBL" id="JACHVU010000003">
    <property type="protein sequence ID" value="MBB2990290.1"/>
    <property type="molecule type" value="Genomic_DNA"/>
</dbReference>
<dbReference type="InterPro" id="IPR000960">
    <property type="entry name" value="Flavin_mOase"/>
</dbReference>
<dbReference type="SUPFAM" id="SSF51905">
    <property type="entry name" value="FAD/NAD(P)-binding domain"/>
    <property type="match status" value="2"/>
</dbReference>
<evidence type="ECO:0000313" key="3">
    <source>
        <dbReference type="Proteomes" id="UP000550501"/>
    </source>
</evidence>
<organism evidence="2 3">
    <name type="scientific">Mycolicibacterium iranicum</name>
    <name type="common">Mycobacterium iranicum</name>
    <dbReference type="NCBI Taxonomy" id="912594"/>
    <lineage>
        <taxon>Bacteria</taxon>
        <taxon>Bacillati</taxon>
        <taxon>Actinomycetota</taxon>
        <taxon>Actinomycetes</taxon>
        <taxon>Mycobacteriales</taxon>
        <taxon>Mycobacteriaceae</taxon>
        <taxon>Mycolicibacterium</taxon>
    </lineage>
</organism>
<dbReference type="Pfam" id="PF13738">
    <property type="entry name" value="Pyr_redox_3"/>
    <property type="match status" value="1"/>
</dbReference>
<dbReference type="PRINTS" id="PR00469">
    <property type="entry name" value="PNDRDTASEII"/>
</dbReference>